<keyword evidence="3 5" id="KW-0732">Signal</keyword>
<keyword evidence="4" id="KW-1015">Disulfide bond</keyword>
<dbReference type="AlphaFoldDB" id="A0AAD6YCD4"/>
<evidence type="ECO:0000256" key="2">
    <source>
        <dbReference type="ARBA" id="ARBA00022525"/>
    </source>
</evidence>
<evidence type="ECO:0000256" key="1">
    <source>
        <dbReference type="ARBA" id="ARBA00004613"/>
    </source>
</evidence>
<feature type="chain" id="PRO_5041978060" description="CFEM domain-containing protein" evidence="5">
    <location>
        <begin position="24"/>
        <end position="150"/>
    </location>
</feature>
<dbReference type="PROSITE" id="PS52012">
    <property type="entry name" value="CFEM"/>
    <property type="match status" value="1"/>
</dbReference>
<comment type="caution">
    <text evidence="7">The sequence shown here is derived from an EMBL/GenBank/DDBJ whole genome shotgun (WGS) entry which is preliminary data.</text>
</comment>
<keyword evidence="2" id="KW-0964">Secreted</keyword>
<evidence type="ECO:0000256" key="4">
    <source>
        <dbReference type="ARBA" id="ARBA00023157"/>
    </source>
</evidence>
<sequence>MLLPIILSVGGFLLSANIAGVGAQDSGSGLTPECLIDCGNIAAEATNCANGFLNASCVCASPTFNASFTACATANTCNATADEITGSITSSCGTPSQPGSAIALNGRVGLAAVSAVCQFCQPSVSLAHLGIGPGELRMSAAWRTYGCNVV</sequence>
<dbReference type="EMBL" id="JARJCW010000026">
    <property type="protein sequence ID" value="KAJ7211348.1"/>
    <property type="molecule type" value="Genomic_DNA"/>
</dbReference>
<reference evidence="7" key="1">
    <citation type="submission" date="2023-03" db="EMBL/GenBank/DDBJ databases">
        <title>Massive genome expansion in bonnet fungi (Mycena s.s.) driven by repeated elements and novel gene families across ecological guilds.</title>
        <authorList>
            <consortium name="Lawrence Berkeley National Laboratory"/>
            <person name="Harder C.B."/>
            <person name="Miyauchi S."/>
            <person name="Viragh M."/>
            <person name="Kuo A."/>
            <person name="Thoen E."/>
            <person name="Andreopoulos B."/>
            <person name="Lu D."/>
            <person name="Skrede I."/>
            <person name="Drula E."/>
            <person name="Henrissat B."/>
            <person name="Morin E."/>
            <person name="Kohler A."/>
            <person name="Barry K."/>
            <person name="LaButti K."/>
            <person name="Morin E."/>
            <person name="Salamov A."/>
            <person name="Lipzen A."/>
            <person name="Mereny Z."/>
            <person name="Hegedus B."/>
            <person name="Baldrian P."/>
            <person name="Stursova M."/>
            <person name="Weitz H."/>
            <person name="Taylor A."/>
            <person name="Grigoriev I.V."/>
            <person name="Nagy L.G."/>
            <person name="Martin F."/>
            <person name="Kauserud H."/>
        </authorList>
    </citation>
    <scope>NUCLEOTIDE SEQUENCE</scope>
    <source>
        <strain evidence="7">9144</strain>
    </source>
</reference>
<organism evidence="7 8">
    <name type="scientific">Mycena pura</name>
    <dbReference type="NCBI Taxonomy" id="153505"/>
    <lineage>
        <taxon>Eukaryota</taxon>
        <taxon>Fungi</taxon>
        <taxon>Dikarya</taxon>
        <taxon>Basidiomycota</taxon>
        <taxon>Agaricomycotina</taxon>
        <taxon>Agaricomycetes</taxon>
        <taxon>Agaricomycetidae</taxon>
        <taxon>Agaricales</taxon>
        <taxon>Marasmiineae</taxon>
        <taxon>Mycenaceae</taxon>
        <taxon>Mycena</taxon>
    </lineage>
</organism>
<comment type="subcellular location">
    <subcellularLocation>
        <location evidence="1">Secreted</location>
    </subcellularLocation>
</comment>
<gene>
    <name evidence="7" type="ORF">GGX14DRAFT_394262</name>
</gene>
<keyword evidence="8" id="KW-1185">Reference proteome</keyword>
<name>A0AAD6YCD4_9AGAR</name>
<evidence type="ECO:0000313" key="8">
    <source>
        <dbReference type="Proteomes" id="UP001219525"/>
    </source>
</evidence>
<evidence type="ECO:0000259" key="6">
    <source>
        <dbReference type="PROSITE" id="PS52012"/>
    </source>
</evidence>
<feature type="signal peptide" evidence="5">
    <location>
        <begin position="1"/>
        <end position="23"/>
    </location>
</feature>
<evidence type="ECO:0000313" key="7">
    <source>
        <dbReference type="EMBL" id="KAJ7211348.1"/>
    </source>
</evidence>
<dbReference type="GO" id="GO:0005576">
    <property type="term" value="C:extracellular region"/>
    <property type="evidence" value="ECO:0007669"/>
    <property type="project" value="UniProtKB-SubCell"/>
</dbReference>
<evidence type="ECO:0000256" key="5">
    <source>
        <dbReference type="SAM" id="SignalP"/>
    </source>
</evidence>
<protein>
    <recommendedName>
        <fullName evidence="6">CFEM domain-containing protein</fullName>
    </recommendedName>
</protein>
<feature type="domain" description="CFEM" evidence="6">
    <location>
        <begin position="4"/>
        <end position="117"/>
    </location>
</feature>
<proteinExistence type="predicted"/>
<dbReference type="InterPro" id="IPR008427">
    <property type="entry name" value="Extracellular_membr_CFEM_dom"/>
</dbReference>
<accession>A0AAD6YCD4</accession>
<evidence type="ECO:0000256" key="3">
    <source>
        <dbReference type="ARBA" id="ARBA00022729"/>
    </source>
</evidence>
<dbReference type="Proteomes" id="UP001219525">
    <property type="component" value="Unassembled WGS sequence"/>
</dbReference>